<proteinExistence type="predicted"/>
<dbReference type="PANTHER" id="PTHR34863:SF1">
    <property type="entry name" value="OTU DOMAIN-CONTAINING PROTEIN"/>
    <property type="match status" value="1"/>
</dbReference>
<dbReference type="GeneID" id="77810409"/>
<dbReference type="Proteomes" id="UP001164743">
    <property type="component" value="Chromosome 5A"/>
</dbReference>
<accession>A0ABY7CIV6</accession>
<dbReference type="PANTHER" id="PTHR34863">
    <property type="entry name" value="EXPRESSED PROTEIN"/>
    <property type="match status" value="1"/>
</dbReference>
<feature type="region of interest" description="Disordered" evidence="1">
    <location>
        <begin position="1"/>
        <end position="175"/>
    </location>
</feature>
<feature type="compositionally biased region" description="Polar residues" evidence="1">
    <location>
        <begin position="1"/>
        <end position="35"/>
    </location>
</feature>
<sequence>MSSDTVMWSDSDSVTPQGFNSEDGTMTVIQMSIHSEQTDHTFPDNISEPPAAEPYPLAQPEPSAPITEPSAAQPEPLLHNPQPSSSQPQQDSSALLKTPDQSPTKPTPPATALRKPRTSVHLEETDFHSNSNSDAESVHHFAGFEGNPHENEAQEAGESLPQQPPFVNPPQQFQNPLPTDLRLSYLPIKKPSEYNLDSWSLSILPGHLTSFLRDITTATLAHHNLAIQDHKDFGENTYVSTGGCAIRMPPGFKRQILDILCNHLDIIAHMAKNPQVLTVGSPSCTLQMLQFAFVMAHIPTLRLCAYGINSPTHFLETNIGSGVPHAFQHQNHFDISTIAHAIKATSQKDMKCAPTTCATASWIGN</sequence>
<name>A0ABY7CIV6_9BASI</name>
<feature type="compositionally biased region" description="Pro residues" evidence="1">
    <location>
        <begin position="51"/>
        <end position="63"/>
    </location>
</feature>
<protein>
    <submittedName>
        <fullName evidence="2">Uncharacterized protein</fullName>
    </submittedName>
</protein>
<evidence type="ECO:0000313" key="3">
    <source>
        <dbReference type="Proteomes" id="UP001164743"/>
    </source>
</evidence>
<gene>
    <name evidence="2" type="ORF">PtA15_5A722</name>
</gene>
<reference evidence="2" key="1">
    <citation type="submission" date="2022-10" db="EMBL/GenBank/DDBJ databases">
        <title>Puccinia triticina Genome sequencing and assembly.</title>
        <authorList>
            <person name="Li C."/>
        </authorList>
    </citation>
    <scope>NUCLEOTIDE SEQUENCE</scope>
    <source>
        <strain evidence="2">Pt15</strain>
    </source>
</reference>
<organism evidence="2 3">
    <name type="scientific">Puccinia triticina</name>
    <dbReference type="NCBI Taxonomy" id="208348"/>
    <lineage>
        <taxon>Eukaryota</taxon>
        <taxon>Fungi</taxon>
        <taxon>Dikarya</taxon>
        <taxon>Basidiomycota</taxon>
        <taxon>Pucciniomycotina</taxon>
        <taxon>Pucciniomycetes</taxon>
        <taxon>Pucciniales</taxon>
        <taxon>Pucciniaceae</taxon>
        <taxon>Puccinia</taxon>
    </lineage>
</organism>
<evidence type="ECO:0000256" key="1">
    <source>
        <dbReference type="SAM" id="MobiDB-lite"/>
    </source>
</evidence>
<evidence type="ECO:0000313" key="2">
    <source>
        <dbReference type="EMBL" id="WAQ85148.1"/>
    </source>
</evidence>
<keyword evidence="3" id="KW-1185">Reference proteome</keyword>
<dbReference type="EMBL" id="CP110425">
    <property type="protein sequence ID" value="WAQ85148.1"/>
    <property type="molecule type" value="Genomic_DNA"/>
</dbReference>
<dbReference type="RefSeq" id="XP_053020703.1">
    <property type="nucleotide sequence ID" value="XM_053169514.1"/>
</dbReference>
<feature type="compositionally biased region" description="Low complexity" evidence="1">
    <location>
        <begin position="81"/>
        <end position="93"/>
    </location>
</feature>